<sequence>MLFAIKLGYVRPIEEIQAHLDAHKAWLVRYAQAGNILAAGPLHEENGGFVLAYAGQPRDIEKMIAEDPFHIHGLATFDARCCEPALCAADFPARWAAGARSI</sequence>
<dbReference type="PANTHER" id="PTHR37828">
    <property type="entry name" value="GSR2449 PROTEIN"/>
    <property type="match status" value="1"/>
</dbReference>
<comment type="similarity">
    <text evidence="1">Belongs to the YciI family.</text>
</comment>
<dbReference type="Gene3D" id="3.30.70.1060">
    <property type="entry name" value="Dimeric alpha+beta barrel"/>
    <property type="match status" value="1"/>
</dbReference>
<dbReference type="Pfam" id="PF03795">
    <property type="entry name" value="YCII"/>
    <property type="match status" value="1"/>
</dbReference>
<dbReference type="SUPFAM" id="SSF54909">
    <property type="entry name" value="Dimeric alpha+beta barrel"/>
    <property type="match status" value="1"/>
</dbReference>
<dbReference type="EMBL" id="QLUZ01000012">
    <property type="protein sequence ID" value="RAQ06971.1"/>
    <property type="molecule type" value="Genomic_DNA"/>
</dbReference>
<dbReference type="PANTHER" id="PTHR37828:SF1">
    <property type="entry name" value="YCII-RELATED DOMAIN-CONTAINING PROTEIN"/>
    <property type="match status" value="1"/>
</dbReference>
<organism evidence="3 4">
    <name type="scientific">Burkholderia cepacia</name>
    <name type="common">Pseudomonas cepacia</name>
    <dbReference type="NCBI Taxonomy" id="292"/>
    <lineage>
        <taxon>Bacteria</taxon>
        <taxon>Pseudomonadati</taxon>
        <taxon>Pseudomonadota</taxon>
        <taxon>Betaproteobacteria</taxon>
        <taxon>Burkholderiales</taxon>
        <taxon>Burkholderiaceae</taxon>
        <taxon>Burkholderia</taxon>
        <taxon>Burkholderia cepacia complex</taxon>
    </lineage>
</organism>
<name>A0AAQ0FDG5_BURCE</name>
<dbReference type="InterPro" id="IPR011008">
    <property type="entry name" value="Dimeric_a/b-barrel"/>
</dbReference>
<accession>A0AAQ0FDG5</accession>
<evidence type="ECO:0000313" key="3">
    <source>
        <dbReference type="EMBL" id="RAQ06971.1"/>
    </source>
</evidence>
<comment type="caution">
    <text evidence="3">The sequence shown here is derived from an EMBL/GenBank/DDBJ whole genome shotgun (WGS) entry which is preliminary data.</text>
</comment>
<dbReference type="InterPro" id="IPR005545">
    <property type="entry name" value="YCII"/>
</dbReference>
<dbReference type="Proteomes" id="UP000248899">
    <property type="component" value="Unassembled WGS sequence"/>
</dbReference>
<evidence type="ECO:0000256" key="1">
    <source>
        <dbReference type="ARBA" id="ARBA00007689"/>
    </source>
</evidence>
<feature type="domain" description="YCII-related" evidence="2">
    <location>
        <begin position="11"/>
        <end position="74"/>
    </location>
</feature>
<evidence type="ECO:0000259" key="2">
    <source>
        <dbReference type="Pfam" id="PF03795"/>
    </source>
</evidence>
<dbReference type="RefSeq" id="WP_111940751.1">
    <property type="nucleotide sequence ID" value="NZ_CP158564.1"/>
</dbReference>
<gene>
    <name evidence="3" type="ORF">DPR02_20700</name>
</gene>
<evidence type="ECO:0000313" key="4">
    <source>
        <dbReference type="Proteomes" id="UP000248899"/>
    </source>
</evidence>
<protein>
    <recommendedName>
        <fullName evidence="2">YCII-related domain-containing protein</fullName>
    </recommendedName>
</protein>
<proteinExistence type="inferred from homology"/>
<reference evidence="3 4" key="1">
    <citation type="submission" date="2018-06" db="EMBL/GenBank/DDBJ databases">
        <title>Towards the identification of Burkholderia cepacia strain which caused fatal septicemia.</title>
        <authorList>
            <person name="Bui L.A.T."/>
            <person name="Zakharova I.B."/>
            <person name="Shpak I.M."/>
            <person name="Teteryatnikova N."/>
            <person name="Ustinov D.V."/>
            <person name="Kuzyutina Y.A."/>
            <person name="Nguyen H.N."/>
            <person name="Antonov A.S."/>
            <person name="Avdyusheva E.F."/>
            <person name="Victorov D.V."/>
        </authorList>
    </citation>
    <scope>NUCLEOTIDE SEQUENCE [LARGE SCALE GENOMIC DNA]</scope>
    <source>
        <strain evidence="3 4">PT02</strain>
    </source>
</reference>
<dbReference type="AlphaFoldDB" id="A0AAQ0FDG5"/>